<feature type="transmembrane region" description="Helical" evidence="7">
    <location>
        <begin position="70"/>
        <end position="89"/>
    </location>
</feature>
<dbReference type="PANTHER" id="PTHR31123:SF1">
    <property type="entry name" value="ACCUMULATION OF DYADS PROTEIN 2-RELATED"/>
    <property type="match status" value="1"/>
</dbReference>
<dbReference type="Pfam" id="PF01184">
    <property type="entry name" value="Gpr1_Fun34_YaaH"/>
    <property type="match status" value="1"/>
</dbReference>
<keyword evidence="5 7" id="KW-0472">Membrane</keyword>
<dbReference type="AlphaFoldDB" id="A0AAI8VHH4"/>
<evidence type="ECO:0000256" key="3">
    <source>
        <dbReference type="ARBA" id="ARBA00022692"/>
    </source>
</evidence>
<evidence type="ECO:0000256" key="4">
    <source>
        <dbReference type="ARBA" id="ARBA00022989"/>
    </source>
</evidence>
<dbReference type="PANTHER" id="PTHR31123">
    <property type="entry name" value="ACCUMULATION OF DYADS PROTEIN 2-RELATED"/>
    <property type="match status" value="1"/>
</dbReference>
<comment type="subcellular location">
    <subcellularLocation>
        <location evidence="1">Membrane</location>
        <topology evidence="1">Multi-pass membrane protein</topology>
    </subcellularLocation>
</comment>
<evidence type="ECO:0000313" key="9">
    <source>
        <dbReference type="Proteomes" id="UP001295740"/>
    </source>
</evidence>
<feature type="transmembrane region" description="Helical" evidence="7">
    <location>
        <begin position="109"/>
        <end position="129"/>
    </location>
</feature>
<dbReference type="NCBIfam" id="NF038013">
    <property type="entry name" value="AceTr_1"/>
    <property type="match status" value="1"/>
</dbReference>
<keyword evidence="9" id="KW-1185">Reference proteome</keyword>
<name>A0AAI8VHH4_9PEZI</name>
<feature type="transmembrane region" description="Helical" evidence="7">
    <location>
        <begin position="165"/>
        <end position="184"/>
    </location>
</feature>
<dbReference type="GO" id="GO:0015123">
    <property type="term" value="F:acetate transmembrane transporter activity"/>
    <property type="evidence" value="ECO:0007669"/>
    <property type="project" value="TreeGrafter"/>
</dbReference>
<sequence>MSPTNSSTDGKSGGDLERQHTISPRDQPALPYIPRDFASPMPLGLLSFATSVFMLSLFELQPRGITVNNIVIANMIFYGGIGQVVSGIMEFVTGNTFGATVFSSFGGFNLAYAFIFLPGSGIIAAYTDAETGLPTPEFSQAVAMFVWGWFILSTIFTFAAARSSWALLLLLFFVDLTFLLIATGHMMSDGAQVLKASAGTGFVAAAIGYYTGAAGLMNNGVTPFNLPLGSLARKHD</sequence>
<reference evidence="8" key="1">
    <citation type="submission" date="2023-10" db="EMBL/GenBank/DDBJ databases">
        <authorList>
            <person name="Hackl T."/>
        </authorList>
    </citation>
    <scope>NUCLEOTIDE SEQUENCE</scope>
</reference>
<dbReference type="GO" id="GO:0005886">
    <property type="term" value="C:plasma membrane"/>
    <property type="evidence" value="ECO:0007669"/>
    <property type="project" value="TreeGrafter"/>
</dbReference>
<keyword evidence="4 7" id="KW-1133">Transmembrane helix</keyword>
<comment type="similarity">
    <text evidence="2">Belongs to the acetate uptake transporter (AceTr) (TC 2.A.96) family.</text>
</comment>
<feature type="transmembrane region" description="Helical" evidence="7">
    <location>
        <begin position="196"/>
        <end position="217"/>
    </location>
</feature>
<dbReference type="Proteomes" id="UP001295740">
    <property type="component" value="Unassembled WGS sequence"/>
</dbReference>
<dbReference type="InterPro" id="IPR000791">
    <property type="entry name" value="Gpr1/Fun34/SatP-like"/>
</dbReference>
<dbReference type="InterPro" id="IPR051633">
    <property type="entry name" value="AceTr"/>
</dbReference>
<evidence type="ECO:0000256" key="5">
    <source>
        <dbReference type="ARBA" id="ARBA00023136"/>
    </source>
</evidence>
<accession>A0AAI8VHH4</accession>
<organism evidence="8 9">
    <name type="scientific">Anthostomella pinea</name>
    <dbReference type="NCBI Taxonomy" id="933095"/>
    <lineage>
        <taxon>Eukaryota</taxon>
        <taxon>Fungi</taxon>
        <taxon>Dikarya</taxon>
        <taxon>Ascomycota</taxon>
        <taxon>Pezizomycotina</taxon>
        <taxon>Sordariomycetes</taxon>
        <taxon>Xylariomycetidae</taxon>
        <taxon>Xylariales</taxon>
        <taxon>Xylariaceae</taxon>
        <taxon>Anthostomella</taxon>
    </lineage>
</organism>
<proteinExistence type="inferred from homology"/>
<feature type="transmembrane region" description="Helical" evidence="7">
    <location>
        <begin position="37"/>
        <end position="58"/>
    </location>
</feature>
<dbReference type="EMBL" id="CAUWAG010000007">
    <property type="protein sequence ID" value="CAJ2504646.1"/>
    <property type="molecule type" value="Genomic_DNA"/>
</dbReference>
<evidence type="ECO:0000313" key="8">
    <source>
        <dbReference type="EMBL" id="CAJ2504646.1"/>
    </source>
</evidence>
<gene>
    <name evidence="8" type="ORF">KHLLAP_LOCUS5114</name>
</gene>
<comment type="caution">
    <text evidence="8">The sequence shown here is derived from an EMBL/GenBank/DDBJ whole genome shotgun (WGS) entry which is preliminary data.</text>
</comment>
<keyword evidence="3 7" id="KW-0812">Transmembrane</keyword>
<evidence type="ECO:0000256" key="2">
    <source>
        <dbReference type="ARBA" id="ARBA00005587"/>
    </source>
</evidence>
<feature type="compositionally biased region" description="Polar residues" evidence="6">
    <location>
        <begin position="1"/>
        <end position="10"/>
    </location>
</feature>
<feature type="region of interest" description="Disordered" evidence="6">
    <location>
        <begin position="1"/>
        <end position="29"/>
    </location>
</feature>
<evidence type="ECO:0000256" key="1">
    <source>
        <dbReference type="ARBA" id="ARBA00004141"/>
    </source>
</evidence>
<evidence type="ECO:0000256" key="7">
    <source>
        <dbReference type="SAM" id="Phobius"/>
    </source>
</evidence>
<protein>
    <submittedName>
        <fullName evidence="8">Uu.00g120400.m01.CDS01</fullName>
    </submittedName>
</protein>
<feature type="transmembrane region" description="Helical" evidence="7">
    <location>
        <begin position="141"/>
        <end position="159"/>
    </location>
</feature>
<evidence type="ECO:0000256" key="6">
    <source>
        <dbReference type="SAM" id="MobiDB-lite"/>
    </source>
</evidence>